<dbReference type="AlphaFoldDB" id="T0RHG3"/>
<dbReference type="OMA" id="WIDHMAS"/>
<protein>
    <submittedName>
        <fullName evidence="1">Uncharacterized protein</fullName>
    </submittedName>
</protein>
<proteinExistence type="predicted"/>
<reference evidence="1 2" key="1">
    <citation type="submission" date="2012-04" db="EMBL/GenBank/DDBJ databases">
        <title>The Genome Sequence of Saprolegnia declina VS20.</title>
        <authorList>
            <consortium name="The Broad Institute Genome Sequencing Platform"/>
            <person name="Russ C."/>
            <person name="Nusbaum C."/>
            <person name="Tyler B."/>
            <person name="van West P."/>
            <person name="Dieguez-Uribeondo J."/>
            <person name="de Bruijn I."/>
            <person name="Tripathy S."/>
            <person name="Jiang R."/>
            <person name="Young S.K."/>
            <person name="Zeng Q."/>
            <person name="Gargeya S."/>
            <person name="Fitzgerald M."/>
            <person name="Haas B."/>
            <person name="Abouelleil A."/>
            <person name="Alvarado L."/>
            <person name="Arachchi H.M."/>
            <person name="Berlin A."/>
            <person name="Chapman S.B."/>
            <person name="Goldberg J."/>
            <person name="Griggs A."/>
            <person name="Gujja S."/>
            <person name="Hansen M."/>
            <person name="Howarth C."/>
            <person name="Imamovic A."/>
            <person name="Larimer J."/>
            <person name="McCowen C."/>
            <person name="Montmayeur A."/>
            <person name="Murphy C."/>
            <person name="Neiman D."/>
            <person name="Pearson M."/>
            <person name="Priest M."/>
            <person name="Roberts A."/>
            <person name="Saif S."/>
            <person name="Shea T."/>
            <person name="Sisk P."/>
            <person name="Sykes S."/>
            <person name="Wortman J."/>
            <person name="Nusbaum C."/>
            <person name="Birren B."/>
        </authorList>
    </citation>
    <scope>NUCLEOTIDE SEQUENCE [LARGE SCALE GENOMIC DNA]</scope>
    <source>
        <strain evidence="1 2">VS20</strain>
    </source>
</reference>
<organism evidence="1 2">
    <name type="scientific">Saprolegnia diclina (strain VS20)</name>
    <dbReference type="NCBI Taxonomy" id="1156394"/>
    <lineage>
        <taxon>Eukaryota</taxon>
        <taxon>Sar</taxon>
        <taxon>Stramenopiles</taxon>
        <taxon>Oomycota</taxon>
        <taxon>Saprolegniomycetes</taxon>
        <taxon>Saprolegniales</taxon>
        <taxon>Saprolegniaceae</taxon>
        <taxon>Saprolegnia</taxon>
    </lineage>
</organism>
<keyword evidence="2" id="KW-1185">Reference proteome</keyword>
<gene>
    <name evidence="1" type="ORF">SDRG_10547</name>
</gene>
<dbReference type="GeneID" id="19951274"/>
<dbReference type="RefSeq" id="XP_008614765.1">
    <property type="nucleotide sequence ID" value="XM_008616543.1"/>
</dbReference>
<name>T0RHG3_SAPDV</name>
<dbReference type="EMBL" id="JH767167">
    <property type="protein sequence ID" value="EQC31758.1"/>
    <property type="molecule type" value="Genomic_DNA"/>
</dbReference>
<dbReference type="Proteomes" id="UP000030762">
    <property type="component" value="Unassembled WGS sequence"/>
</dbReference>
<evidence type="ECO:0000313" key="2">
    <source>
        <dbReference type="Proteomes" id="UP000030762"/>
    </source>
</evidence>
<dbReference type="InParanoid" id="T0RHG3"/>
<dbReference type="VEuPathDB" id="FungiDB:SDRG_10547"/>
<sequence length="103" mass="11558">MEMDGPKLMLGRAPTNPRRVLTQVLRAYEAIGRDLREDAEDLSWSELAAHLVAKMAVIASVELFLQRTLPPFVLELSECNVLLLLLELAAVLWIDHMASADHH</sequence>
<evidence type="ECO:0000313" key="1">
    <source>
        <dbReference type="EMBL" id="EQC31758.1"/>
    </source>
</evidence>
<accession>T0RHG3</accession>
<dbReference type="OrthoDB" id="10328210at2759"/>